<dbReference type="Proteomes" id="UP000283523">
    <property type="component" value="Unassembled WGS sequence"/>
</dbReference>
<evidence type="ECO:0000313" key="2">
    <source>
        <dbReference type="EMBL" id="RIV21482.1"/>
    </source>
</evidence>
<dbReference type="AlphaFoldDB" id="A0A418M6J5"/>
<organism evidence="2 3">
    <name type="scientific">Fibrisoma montanum</name>
    <dbReference type="NCBI Taxonomy" id="2305895"/>
    <lineage>
        <taxon>Bacteria</taxon>
        <taxon>Pseudomonadati</taxon>
        <taxon>Bacteroidota</taxon>
        <taxon>Cytophagia</taxon>
        <taxon>Cytophagales</taxon>
        <taxon>Spirosomataceae</taxon>
        <taxon>Fibrisoma</taxon>
    </lineage>
</organism>
<reference evidence="2 3" key="1">
    <citation type="submission" date="2018-08" db="EMBL/GenBank/DDBJ databases">
        <title>Fibrisoma montanum sp. nov., isolated from Danxia mountain soil.</title>
        <authorList>
            <person name="Huang Y."/>
        </authorList>
    </citation>
    <scope>NUCLEOTIDE SEQUENCE [LARGE SCALE GENOMIC DNA]</scope>
    <source>
        <strain evidence="2 3">HYT19</strain>
    </source>
</reference>
<dbReference type="Gene3D" id="1.20.1420.60">
    <property type="match status" value="1"/>
</dbReference>
<comment type="caution">
    <text evidence="2">The sequence shown here is derived from an EMBL/GenBank/DDBJ whole genome shotgun (WGS) entry which is preliminary data.</text>
</comment>
<protein>
    <submittedName>
        <fullName evidence="2">DUF4375 domain-containing protein</fullName>
    </submittedName>
</protein>
<accession>A0A418M6J5</accession>
<feature type="domain" description="DNA mimic protein DMP19 C-terminal" evidence="1">
    <location>
        <begin position="87"/>
        <end position="202"/>
    </location>
</feature>
<dbReference type="Pfam" id="PF14300">
    <property type="entry name" value="DMP19"/>
    <property type="match status" value="1"/>
</dbReference>
<dbReference type="InterPro" id="IPR025402">
    <property type="entry name" value="DMP19_C"/>
</dbReference>
<dbReference type="EMBL" id="QXED01000005">
    <property type="protein sequence ID" value="RIV21482.1"/>
    <property type="molecule type" value="Genomic_DNA"/>
</dbReference>
<evidence type="ECO:0000313" key="3">
    <source>
        <dbReference type="Proteomes" id="UP000283523"/>
    </source>
</evidence>
<name>A0A418M6J5_9BACT</name>
<gene>
    <name evidence="2" type="ORF">DYU11_18955</name>
</gene>
<keyword evidence="3" id="KW-1185">Reference proteome</keyword>
<proteinExistence type="predicted"/>
<evidence type="ECO:0000259" key="1">
    <source>
        <dbReference type="Pfam" id="PF14300"/>
    </source>
</evidence>
<sequence>MIPVGYAINPDRSITSMKNFFLVTLILLCSKVCLGQSAGSTSDTTPAGITRAMLDKAPDSELERIVMDALSERVNKDLAREYDVIKTLSKGQRAVYITWVLENEVTNGGFFQFFRNTPDQFAELALEGIQVLGATPFEDIMQEASETYNEMKPDLDVLNLASLQLLSKKSPDEPLHEVDAEFQSMNERQSLSAFRIKYIRSHKDEFVSK</sequence>